<reference evidence="13 14" key="1">
    <citation type="submission" date="2019-10" db="EMBL/GenBank/DDBJ databases">
        <title>Rubrobacter sp nov SCSIO 52090 isolated from a deep-sea sediment in the South China Sea.</title>
        <authorList>
            <person name="Chen R.W."/>
        </authorList>
    </citation>
    <scope>NUCLEOTIDE SEQUENCE [LARGE SCALE GENOMIC DNA]</scope>
    <source>
        <strain evidence="13 14">SCSIO 52909</strain>
    </source>
</reference>
<keyword evidence="9" id="KW-0862">Zinc</keyword>
<evidence type="ECO:0000256" key="2">
    <source>
        <dbReference type="ARBA" id="ARBA00001947"/>
    </source>
</evidence>
<comment type="cofactor">
    <cofactor evidence="2">
        <name>Zn(2+)</name>
        <dbReference type="ChEBI" id="CHEBI:29105"/>
    </cofactor>
</comment>
<dbReference type="SUPFAM" id="SSF53187">
    <property type="entry name" value="Zn-dependent exopeptidases"/>
    <property type="match status" value="1"/>
</dbReference>
<dbReference type="InterPro" id="IPR050072">
    <property type="entry name" value="Peptidase_M20A"/>
</dbReference>
<dbReference type="GO" id="GO:0046872">
    <property type="term" value="F:metal ion binding"/>
    <property type="evidence" value="ECO:0007669"/>
    <property type="project" value="UniProtKB-KW"/>
</dbReference>
<dbReference type="Gene3D" id="3.30.70.360">
    <property type="match status" value="1"/>
</dbReference>
<comment type="similarity">
    <text evidence="4">Belongs to the peptidase M20A family.</text>
</comment>
<evidence type="ECO:0000313" key="14">
    <source>
        <dbReference type="Proteomes" id="UP000501452"/>
    </source>
</evidence>
<keyword evidence="7" id="KW-0479">Metal-binding</keyword>
<dbReference type="PANTHER" id="PTHR43808:SF25">
    <property type="entry name" value="PEPTIDASE M20 DIMERISATION DOMAIN-CONTAINING PROTEIN"/>
    <property type="match status" value="1"/>
</dbReference>
<dbReference type="InterPro" id="IPR002933">
    <property type="entry name" value="Peptidase_M20"/>
</dbReference>
<sequence>MDNLDPKLIDAVNREVEARRDDAVRLLQELVRVPSTTGEEGAVQEKVEHAFRGRGLEVDVWEARPEEVEPYRDHVGEQECYEGRQNVAGVRRGRGGGRSLLLNAHMDTVVPGDPEAWGHDPLGGELVGDRIYGRGSCDMKGGLVTHLAALDALEAAGVELMGDVTVAATVGEENGGLGALSAVLRGYRADAALITEPTRLRLVPAQGGSLVFRLTVPGRSAHAAVRDEGVSALEKFVPLFEALRGLERERNSSLSHPLYDHLENKAPINIGVVRAGNWASTVPEGLVAEGRAGLIPGEEVETFKEQVLELLSDVANRDPWLREHPPVLEWFGGQFAPSEVPQDAPICEAVKRAHVLAAGEDPTVEGVSYGADMRLFIRFGGTPCVMYGAGDVRDAHAPDEHISVPDLVTATKTVALLISDWCGVARRAI</sequence>
<keyword evidence="10" id="KW-0170">Cobalt</keyword>
<dbReference type="EC" id="3.5.1.18" evidence="5"/>
<evidence type="ECO:0000256" key="4">
    <source>
        <dbReference type="ARBA" id="ARBA00006247"/>
    </source>
</evidence>
<dbReference type="EMBL" id="CP045119">
    <property type="protein sequence ID" value="QIN81427.1"/>
    <property type="molecule type" value="Genomic_DNA"/>
</dbReference>
<evidence type="ECO:0000256" key="11">
    <source>
        <dbReference type="ARBA" id="ARBA00051301"/>
    </source>
</evidence>
<evidence type="ECO:0000256" key="10">
    <source>
        <dbReference type="ARBA" id="ARBA00023285"/>
    </source>
</evidence>
<evidence type="ECO:0000256" key="1">
    <source>
        <dbReference type="ARBA" id="ARBA00001941"/>
    </source>
</evidence>
<dbReference type="InterPro" id="IPR036264">
    <property type="entry name" value="Bact_exopeptidase_dim_dom"/>
</dbReference>
<evidence type="ECO:0000313" key="13">
    <source>
        <dbReference type="EMBL" id="QIN81427.1"/>
    </source>
</evidence>
<dbReference type="SUPFAM" id="SSF55031">
    <property type="entry name" value="Bacterial exopeptidase dimerisation domain"/>
    <property type="match status" value="1"/>
</dbReference>
<dbReference type="Pfam" id="PF01546">
    <property type="entry name" value="Peptidase_M20"/>
    <property type="match status" value="1"/>
</dbReference>
<evidence type="ECO:0000259" key="12">
    <source>
        <dbReference type="Pfam" id="PF07687"/>
    </source>
</evidence>
<evidence type="ECO:0000256" key="8">
    <source>
        <dbReference type="ARBA" id="ARBA00022801"/>
    </source>
</evidence>
<evidence type="ECO:0000256" key="3">
    <source>
        <dbReference type="ARBA" id="ARBA00005130"/>
    </source>
</evidence>
<accession>A0A6G8Q521</accession>
<dbReference type="UniPathway" id="UPA00034">
    <property type="reaction ID" value="UER00021"/>
</dbReference>
<evidence type="ECO:0000256" key="6">
    <source>
        <dbReference type="ARBA" id="ARBA00016853"/>
    </source>
</evidence>
<proteinExistence type="inferred from homology"/>
<dbReference type="Gene3D" id="3.40.630.10">
    <property type="entry name" value="Zn peptidases"/>
    <property type="match status" value="1"/>
</dbReference>
<keyword evidence="14" id="KW-1185">Reference proteome</keyword>
<dbReference type="InterPro" id="IPR010182">
    <property type="entry name" value="ArgE/DapE"/>
</dbReference>
<dbReference type="NCBIfam" id="TIGR01910">
    <property type="entry name" value="DapE-ArgE"/>
    <property type="match status" value="1"/>
</dbReference>
<dbReference type="PROSITE" id="PS00758">
    <property type="entry name" value="ARGE_DAPE_CPG2_1"/>
    <property type="match status" value="1"/>
</dbReference>
<keyword evidence="8" id="KW-0378">Hydrolase</keyword>
<name>A0A6G8Q521_9ACTN</name>
<dbReference type="InterPro" id="IPR011650">
    <property type="entry name" value="Peptidase_M20_dimer"/>
</dbReference>
<dbReference type="PROSITE" id="PS00759">
    <property type="entry name" value="ARGE_DAPE_CPG2_2"/>
    <property type="match status" value="1"/>
</dbReference>
<evidence type="ECO:0000256" key="9">
    <source>
        <dbReference type="ARBA" id="ARBA00022833"/>
    </source>
</evidence>
<evidence type="ECO:0000256" key="5">
    <source>
        <dbReference type="ARBA" id="ARBA00011921"/>
    </source>
</evidence>
<dbReference type="RefSeq" id="WP_166172792.1">
    <property type="nucleotide sequence ID" value="NZ_CP045119.1"/>
</dbReference>
<dbReference type="GO" id="GO:0009089">
    <property type="term" value="P:lysine biosynthetic process via diaminopimelate"/>
    <property type="evidence" value="ECO:0007669"/>
    <property type="project" value="UniProtKB-UniPathway"/>
</dbReference>
<comment type="catalytic activity">
    <reaction evidence="11">
        <text>N-succinyl-(2S,6S)-2,6-diaminopimelate + H2O = (2S,6S)-2,6-diaminopimelate + succinate</text>
        <dbReference type="Rhea" id="RHEA:22608"/>
        <dbReference type="ChEBI" id="CHEBI:15377"/>
        <dbReference type="ChEBI" id="CHEBI:30031"/>
        <dbReference type="ChEBI" id="CHEBI:57609"/>
        <dbReference type="ChEBI" id="CHEBI:58087"/>
        <dbReference type="EC" id="3.5.1.18"/>
    </reaction>
</comment>
<comment type="pathway">
    <text evidence="3">Amino-acid biosynthesis; L-lysine biosynthesis via DAP pathway; LL-2,6-diaminopimelate from (S)-tetrahydrodipicolinate (succinylase route): step 3/3.</text>
</comment>
<evidence type="ECO:0000256" key="7">
    <source>
        <dbReference type="ARBA" id="ARBA00022723"/>
    </source>
</evidence>
<gene>
    <name evidence="13" type="ORF">GBA63_01375</name>
</gene>
<protein>
    <recommendedName>
        <fullName evidence="6">Probable succinyl-diaminopimelate desuccinylase</fullName>
        <ecNumber evidence="5">3.5.1.18</ecNumber>
    </recommendedName>
</protein>
<dbReference type="Proteomes" id="UP000501452">
    <property type="component" value="Chromosome"/>
</dbReference>
<comment type="cofactor">
    <cofactor evidence="1">
        <name>Co(2+)</name>
        <dbReference type="ChEBI" id="CHEBI:48828"/>
    </cofactor>
</comment>
<dbReference type="InterPro" id="IPR001261">
    <property type="entry name" value="ArgE/DapE_CS"/>
</dbReference>
<organism evidence="13 14">
    <name type="scientific">Rubrobacter tropicus</name>
    <dbReference type="NCBI Taxonomy" id="2653851"/>
    <lineage>
        <taxon>Bacteria</taxon>
        <taxon>Bacillati</taxon>
        <taxon>Actinomycetota</taxon>
        <taxon>Rubrobacteria</taxon>
        <taxon>Rubrobacterales</taxon>
        <taxon>Rubrobacteraceae</taxon>
        <taxon>Rubrobacter</taxon>
    </lineage>
</organism>
<dbReference type="GO" id="GO:0009014">
    <property type="term" value="F:succinyl-diaminopimelate desuccinylase activity"/>
    <property type="evidence" value="ECO:0007669"/>
    <property type="project" value="UniProtKB-EC"/>
</dbReference>
<dbReference type="Pfam" id="PF07687">
    <property type="entry name" value="M20_dimer"/>
    <property type="match status" value="1"/>
</dbReference>
<dbReference type="AlphaFoldDB" id="A0A6G8Q521"/>
<dbReference type="PANTHER" id="PTHR43808">
    <property type="entry name" value="ACETYLORNITHINE DEACETYLASE"/>
    <property type="match status" value="1"/>
</dbReference>
<dbReference type="KEGG" id="rub:GBA63_01375"/>
<feature type="domain" description="Peptidase M20 dimerisation" evidence="12">
    <location>
        <begin position="207"/>
        <end position="317"/>
    </location>
</feature>